<dbReference type="GO" id="GO:0043527">
    <property type="term" value="C:tRNA methyltransferase complex"/>
    <property type="evidence" value="ECO:0007669"/>
    <property type="project" value="TreeGrafter"/>
</dbReference>
<feature type="binding site" evidence="7">
    <location>
        <position position="60"/>
    </location>
    <ligand>
        <name>S-adenosyl-L-methionine</name>
        <dbReference type="ChEBI" id="CHEBI:59789"/>
    </ligand>
</feature>
<evidence type="ECO:0000313" key="9">
    <source>
        <dbReference type="Proteomes" id="UP000017938"/>
    </source>
</evidence>
<comment type="catalytic activity">
    <reaction evidence="1 7">
        <text>guanosine(46) in tRNA + S-adenosyl-L-methionine = N(7)-methylguanosine(46) in tRNA + S-adenosyl-L-homocysteine</text>
        <dbReference type="Rhea" id="RHEA:42708"/>
        <dbReference type="Rhea" id="RHEA-COMP:10188"/>
        <dbReference type="Rhea" id="RHEA-COMP:10189"/>
        <dbReference type="ChEBI" id="CHEBI:57856"/>
        <dbReference type="ChEBI" id="CHEBI:59789"/>
        <dbReference type="ChEBI" id="CHEBI:74269"/>
        <dbReference type="ChEBI" id="CHEBI:74480"/>
        <dbReference type="EC" id="2.1.1.33"/>
    </reaction>
</comment>
<evidence type="ECO:0000256" key="1">
    <source>
        <dbReference type="ARBA" id="ARBA00000142"/>
    </source>
</evidence>
<feature type="binding site" evidence="7">
    <location>
        <position position="35"/>
    </location>
    <ligand>
        <name>S-adenosyl-L-methionine</name>
        <dbReference type="ChEBI" id="CHEBI:59789"/>
    </ligand>
</feature>
<evidence type="ECO:0000256" key="2">
    <source>
        <dbReference type="ARBA" id="ARBA00003015"/>
    </source>
</evidence>
<feature type="binding site" evidence="7">
    <location>
        <position position="109"/>
    </location>
    <ligand>
        <name>S-adenosyl-L-methionine</name>
        <dbReference type="ChEBI" id="CHEBI:59789"/>
    </ligand>
</feature>
<comment type="pathway">
    <text evidence="7">tRNA modification; N(7)-methylguanine-tRNA biosynthesis.</text>
</comment>
<feature type="binding site" evidence="7">
    <location>
        <position position="87"/>
    </location>
    <ligand>
        <name>S-adenosyl-L-methionine</name>
        <dbReference type="ChEBI" id="CHEBI:59789"/>
    </ligand>
</feature>
<dbReference type="InterPro" id="IPR029063">
    <property type="entry name" value="SAM-dependent_MTases_sf"/>
</dbReference>
<dbReference type="GO" id="GO:0008176">
    <property type="term" value="F:tRNA (guanine(46)-N7)-methyltransferase activity"/>
    <property type="evidence" value="ECO:0007669"/>
    <property type="project" value="UniProtKB-UniRule"/>
</dbReference>
<gene>
    <name evidence="7" type="primary">trmB</name>
    <name evidence="8" type="ORF">BN580_01060</name>
</gene>
<keyword evidence="6 7" id="KW-0819">tRNA processing</keyword>
<dbReference type="InterPro" id="IPR003358">
    <property type="entry name" value="tRNA_(Gua-N-7)_MeTrfase_Trmb"/>
</dbReference>
<dbReference type="PANTHER" id="PTHR23417:SF14">
    <property type="entry name" value="PENTACOTRIPEPTIDE-REPEAT REGION OF PRORP DOMAIN-CONTAINING PROTEIN"/>
    <property type="match status" value="1"/>
</dbReference>
<dbReference type="NCBIfam" id="TIGR00091">
    <property type="entry name" value="tRNA (guanosine(46)-N7)-methyltransferase TrmB"/>
    <property type="match status" value="1"/>
</dbReference>
<organism evidence="8 9">
    <name type="scientific">Candidatus Colimorpha enterica</name>
    <dbReference type="NCBI Taxonomy" id="3083063"/>
    <lineage>
        <taxon>Bacteria</taxon>
        <taxon>Pseudomonadati</taxon>
        <taxon>Bacteroidota</taxon>
        <taxon>Bacteroidia</taxon>
        <taxon>Bacteroidales</taxon>
        <taxon>Candidatus Colimorpha</taxon>
    </lineage>
</organism>
<comment type="caution">
    <text evidence="7">Lacks conserved residue(s) required for the propagation of feature annotation.</text>
</comment>
<comment type="similarity">
    <text evidence="7">Belongs to the class I-like SAM-binding methyltransferase superfamily. TrmB family.</text>
</comment>
<dbReference type="SUPFAM" id="SSF53335">
    <property type="entry name" value="S-adenosyl-L-methionine-dependent methyltransferases"/>
    <property type="match status" value="1"/>
</dbReference>
<feature type="binding site" evidence="7">
    <location>
        <position position="113"/>
    </location>
    <ligand>
        <name>substrate</name>
    </ligand>
</feature>
<sequence length="209" mass="24052">MRMRKKRHGAERIAACSEYFITNQSEYNSFPAELEIGCGKGAFILGCAKRYPDRNFVAMEKISDVILLAAEKLKAENIQNVKLINADASRLQEFFPDGSVSRIYLNFSDPWPKKGYYKRRLTYRGFLEIYKKLLAPGGEIILKTDNEGLFDFSLEEFTASGFELFGLTRDLHASEYAADNIMTEYEKNFSEKGFKIHRVVARPTEKNRK</sequence>
<dbReference type="STRING" id="1263015.BN580_01060"/>
<evidence type="ECO:0000256" key="7">
    <source>
        <dbReference type="HAMAP-Rule" id="MF_01057"/>
    </source>
</evidence>
<dbReference type="Pfam" id="PF02390">
    <property type="entry name" value="Methyltransf_4"/>
    <property type="match status" value="1"/>
</dbReference>
<comment type="function">
    <text evidence="2 7">Catalyzes the formation of N(7)-methylguanine at position 46 (m7G46) in tRNA.</text>
</comment>
<dbReference type="CDD" id="cd02440">
    <property type="entry name" value="AdoMet_MTases"/>
    <property type="match status" value="1"/>
</dbReference>
<evidence type="ECO:0000256" key="5">
    <source>
        <dbReference type="ARBA" id="ARBA00022691"/>
    </source>
</evidence>
<dbReference type="Gene3D" id="3.40.50.150">
    <property type="entry name" value="Vaccinia Virus protein VP39"/>
    <property type="match status" value="1"/>
</dbReference>
<name>R6UPG6_9BACT</name>
<dbReference type="AlphaFoldDB" id="R6UPG6"/>
<feature type="binding site" evidence="7">
    <location>
        <position position="145"/>
    </location>
    <ligand>
        <name>substrate</name>
    </ligand>
</feature>
<dbReference type="InterPro" id="IPR055361">
    <property type="entry name" value="tRNA_methyltr_TrmB_bact"/>
</dbReference>
<dbReference type="UniPathway" id="UPA00989"/>
<keyword evidence="5 7" id="KW-0949">S-adenosyl-L-methionine</keyword>
<dbReference type="PANTHER" id="PTHR23417">
    <property type="entry name" value="3-DEOXY-D-MANNO-OCTULOSONIC-ACID TRANSFERASE/TRNA GUANINE-N 7 - -METHYLTRANSFERASE"/>
    <property type="match status" value="1"/>
</dbReference>
<keyword evidence="4 7" id="KW-0808">Transferase</keyword>
<evidence type="ECO:0000256" key="4">
    <source>
        <dbReference type="ARBA" id="ARBA00022679"/>
    </source>
</evidence>
<protein>
    <recommendedName>
        <fullName evidence="7">tRNA (guanine-N(7)-)-methyltransferase</fullName>
        <ecNumber evidence="7">2.1.1.33</ecNumber>
    </recommendedName>
    <alternativeName>
        <fullName evidence="7">tRNA (guanine(46)-N(7))-methyltransferase</fullName>
    </alternativeName>
    <alternativeName>
        <fullName evidence="7">tRNA(m7G46)-methyltransferase</fullName>
    </alternativeName>
</protein>
<reference evidence="8" key="1">
    <citation type="submission" date="2012-11" db="EMBL/GenBank/DDBJ databases">
        <title>Dependencies among metagenomic species, viruses, plasmids and units of genetic variation.</title>
        <authorList>
            <person name="Nielsen H.B."/>
            <person name="Almeida M."/>
            <person name="Juncker A.S."/>
            <person name="Rasmussen S."/>
            <person name="Li J."/>
            <person name="Sunagawa S."/>
            <person name="Plichta D."/>
            <person name="Gautier L."/>
            <person name="Le Chatelier E."/>
            <person name="Peletier E."/>
            <person name="Bonde I."/>
            <person name="Nielsen T."/>
            <person name="Manichanh C."/>
            <person name="Arumugam M."/>
            <person name="Batto J."/>
            <person name="Santos M.B.Q.D."/>
            <person name="Blom N."/>
            <person name="Borruel N."/>
            <person name="Burgdorf K.S."/>
            <person name="Boumezbeur F."/>
            <person name="Casellas F."/>
            <person name="Dore J."/>
            <person name="Guarner F."/>
            <person name="Hansen T."/>
            <person name="Hildebrand F."/>
            <person name="Kaas R.S."/>
            <person name="Kennedy S."/>
            <person name="Kristiansen K."/>
            <person name="Kultima J.R."/>
            <person name="Leonard P."/>
            <person name="Levenez F."/>
            <person name="Lund O."/>
            <person name="Moumen B."/>
            <person name="Le Paslier D."/>
            <person name="Pons N."/>
            <person name="Pedersen O."/>
            <person name="Prifti E."/>
            <person name="Qin J."/>
            <person name="Raes J."/>
            <person name="Tap J."/>
            <person name="Tims S."/>
            <person name="Ussery D.W."/>
            <person name="Yamada T."/>
            <person name="MetaHit consortium"/>
            <person name="Renault P."/>
            <person name="Sicheritz-Ponten T."/>
            <person name="Bork P."/>
            <person name="Wang J."/>
            <person name="Brunak S."/>
            <person name="Ehrlich S.D."/>
        </authorList>
    </citation>
    <scope>NUCLEOTIDE SEQUENCE [LARGE SCALE GENOMIC DNA]</scope>
</reference>
<evidence type="ECO:0000256" key="6">
    <source>
        <dbReference type="ARBA" id="ARBA00022694"/>
    </source>
</evidence>
<dbReference type="EMBL" id="CBFW010000119">
    <property type="protein sequence ID" value="CDC72682.1"/>
    <property type="molecule type" value="Genomic_DNA"/>
</dbReference>
<dbReference type="Proteomes" id="UP000017938">
    <property type="component" value="Unassembled WGS sequence"/>
</dbReference>
<dbReference type="PROSITE" id="PS51625">
    <property type="entry name" value="SAM_MT_TRMB"/>
    <property type="match status" value="1"/>
</dbReference>
<dbReference type="HAMAP" id="MF_01057">
    <property type="entry name" value="tRNA_methyltr_TrmB"/>
    <property type="match status" value="1"/>
</dbReference>
<evidence type="ECO:0000313" key="8">
    <source>
        <dbReference type="EMBL" id="CDC72682.1"/>
    </source>
</evidence>
<dbReference type="EC" id="2.1.1.33" evidence="7"/>
<accession>R6UPG6</accession>
<comment type="caution">
    <text evidence="8">The sequence shown here is derived from an EMBL/GenBank/DDBJ whole genome shotgun (WGS) entry which is preliminary data.</text>
</comment>
<evidence type="ECO:0000256" key="3">
    <source>
        <dbReference type="ARBA" id="ARBA00022603"/>
    </source>
</evidence>
<proteinExistence type="inferred from homology"/>
<keyword evidence="3 7" id="KW-0489">Methyltransferase</keyword>
<dbReference type="NCBIfam" id="NF001080">
    <property type="entry name" value="PRK00121.2-2"/>
    <property type="match status" value="1"/>
</dbReference>
<feature type="binding site" evidence="7">
    <location>
        <begin position="183"/>
        <end position="186"/>
    </location>
    <ligand>
        <name>substrate</name>
    </ligand>
</feature>